<organism evidence="1 2">
    <name type="scientific">Aspergillus costaricaensis CBS 115574</name>
    <dbReference type="NCBI Taxonomy" id="1448317"/>
    <lineage>
        <taxon>Eukaryota</taxon>
        <taxon>Fungi</taxon>
        <taxon>Dikarya</taxon>
        <taxon>Ascomycota</taxon>
        <taxon>Pezizomycotina</taxon>
        <taxon>Eurotiomycetes</taxon>
        <taxon>Eurotiomycetidae</taxon>
        <taxon>Eurotiales</taxon>
        <taxon>Aspergillaceae</taxon>
        <taxon>Aspergillus</taxon>
        <taxon>Aspergillus subgen. Circumdati</taxon>
    </lineage>
</organism>
<evidence type="ECO:0000313" key="1">
    <source>
        <dbReference type="EMBL" id="RAK84976.1"/>
    </source>
</evidence>
<protein>
    <submittedName>
        <fullName evidence="1">Uncharacterized protein</fullName>
    </submittedName>
</protein>
<proteinExistence type="predicted"/>
<dbReference type="Proteomes" id="UP000249748">
    <property type="component" value="Unassembled WGS sequence"/>
</dbReference>
<evidence type="ECO:0000313" key="2">
    <source>
        <dbReference type="Proteomes" id="UP000249748"/>
    </source>
</evidence>
<gene>
    <name evidence="1" type="ORF">BO79DRAFT_247825</name>
</gene>
<sequence length="178" mass="19948">MTSPVCQCLTILMIMYGLSLHTRQAKYGYSPLSYIKASVRRLCYPLQQILFMNQGNTDIALRDIPLSRIRSQYEVVSRGEPCHQHHYDNLAIFPPMIVVTVQLVAAGKRSDTLRRPGGLSAAPGSQAGRHMRLVTSRDDSFPQICPELVQAETKSGTCLEGEYMVLIRERVRSFSGCN</sequence>
<accession>A0ACD1I3N2</accession>
<dbReference type="EMBL" id="KZ824569">
    <property type="protein sequence ID" value="RAK84976.1"/>
    <property type="molecule type" value="Genomic_DNA"/>
</dbReference>
<reference evidence="1" key="1">
    <citation type="submission" date="2018-02" db="EMBL/GenBank/DDBJ databases">
        <title>The genomes of Aspergillus section Nigri reveals drivers in fungal speciation.</title>
        <authorList>
            <consortium name="DOE Joint Genome Institute"/>
            <person name="Vesth T.C."/>
            <person name="Nybo J."/>
            <person name="Theobald S."/>
            <person name="Brandl J."/>
            <person name="Frisvad J.C."/>
            <person name="Nielsen K.F."/>
            <person name="Lyhne E.K."/>
            <person name="Kogle M.E."/>
            <person name="Kuo A."/>
            <person name="Riley R."/>
            <person name="Clum A."/>
            <person name="Nolan M."/>
            <person name="Lipzen A."/>
            <person name="Salamov A."/>
            <person name="Henrissat B."/>
            <person name="Wiebenga A."/>
            <person name="De vries R.P."/>
            <person name="Grigoriev I.V."/>
            <person name="Mortensen U.H."/>
            <person name="Andersen M.R."/>
            <person name="Baker S.E."/>
        </authorList>
    </citation>
    <scope>NUCLEOTIDE SEQUENCE</scope>
    <source>
        <strain evidence="1">CBS 115574</strain>
    </source>
</reference>
<keyword evidence="2" id="KW-1185">Reference proteome</keyword>
<name>A0ACD1I3N2_9EURO</name>